<accession>A0ABT6Y749</accession>
<sequence length="568" mass="65238">MELQLNPHQQNLSLKAGLLIAGSAIKSWLFELQSLGLSLENITCFPIPDTTPNSLWGCLVIIPEQHFPIDIRQHQIIYQAFSKVYIPEKSTVFPSLTEEDACSLFSRMSVLIHPYLGFIELSTPINWIETVQTPDLWETKPITPANSLTLPSRIKTLLINPSESTDEIISRIETQPTPEKPLLDKPLNIFEKALLLFYKIIISIASNILLSFKATSASDNAQQLSRKIKEDSLLTKMLEHFNSLENRNQKYLDKLFDLLAKNPLEALKYAIPIDDGTHRGSENNGSLGFSKYRDSLALFGNNTYSYGGGSTSMSDGSVERLRRQYRGTAEQLIREEKYTEAAFIYLKLLKEYYSAAQTLEKGKKYHEAASVYIKYLHNYHQAAICYENANLIHKAIECYIKTEQFEKVGDLYAKIEKHDEAILYYQKVADNYHTAGQFIKASLVYKNKMHMFDRAQEILWEGWEKNQDAFNCLGLYFGNISDDTLCWQKLQQVSASLTNKQYHSFLDLLKNVFKNRLELQPNIKELAYEIISTQLKNDSSISTYLSFFVPNDPLLIKDTIRFRLNSRF</sequence>
<name>A0ABT6Y749_9BACT</name>
<dbReference type="Pfam" id="PF19919">
    <property type="entry name" value="bpX3"/>
    <property type="match status" value="1"/>
</dbReference>
<dbReference type="SUPFAM" id="SSF48452">
    <property type="entry name" value="TPR-like"/>
    <property type="match status" value="1"/>
</dbReference>
<gene>
    <name evidence="2" type="ORF">QM524_09035</name>
</gene>
<keyword evidence="3" id="KW-1185">Reference proteome</keyword>
<dbReference type="InterPro" id="IPR011990">
    <property type="entry name" value="TPR-like_helical_dom_sf"/>
</dbReference>
<dbReference type="InterPro" id="IPR045551">
    <property type="entry name" value="bpX3"/>
</dbReference>
<evidence type="ECO:0000313" key="2">
    <source>
        <dbReference type="EMBL" id="MDI9859351.1"/>
    </source>
</evidence>
<evidence type="ECO:0000313" key="3">
    <source>
        <dbReference type="Proteomes" id="UP001236507"/>
    </source>
</evidence>
<evidence type="ECO:0000259" key="1">
    <source>
        <dbReference type="Pfam" id="PF19919"/>
    </source>
</evidence>
<proteinExistence type="predicted"/>
<comment type="caution">
    <text evidence="2">The sequence shown here is derived from an EMBL/GenBank/DDBJ whole genome shotgun (WGS) entry which is preliminary data.</text>
</comment>
<protein>
    <recommendedName>
        <fullName evidence="1">MoxR-vWA-beta-propeller ternary system domain-containing protein</fullName>
    </recommendedName>
</protein>
<reference evidence="2 3" key="1">
    <citation type="submission" date="2023-05" db="EMBL/GenBank/DDBJ databases">
        <title>Novel species of genus Flectobacillus isolated from stream in China.</title>
        <authorList>
            <person name="Lu H."/>
        </authorList>
    </citation>
    <scope>NUCLEOTIDE SEQUENCE [LARGE SCALE GENOMIC DNA]</scope>
    <source>
        <strain evidence="2 3">KCTC 42575</strain>
    </source>
</reference>
<feature type="domain" description="MoxR-vWA-beta-propeller ternary system" evidence="1">
    <location>
        <begin position="2"/>
        <end position="171"/>
    </location>
</feature>
<dbReference type="Proteomes" id="UP001236507">
    <property type="component" value="Unassembled WGS sequence"/>
</dbReference>
<dbReference type="EMBL" id="JASHIF010000007">
    <property type="protein sequence ID" value="MDI9859351.1"/>
    <property type="molecule type" value="Genomic_DNA"/>
</dbReference>
<dbReference type="RefSeq" id="WP_283344307.1">
    <property type="nucleotide sequence ID" value="NZ_JASHIF010000007.1"/>
</dbReference>
<organism evidence="2 3">
    <name type="scientific">Flectobacillus roseus</name>
    <dbReference type="NCBI Taxonomy" id="502259"/>
    <lineage>
        <taxon>Bacteria</taxon>
        <taxon>Pseudomonadati</taxon>
        <taxon>Bacteroidota</taxon>
        <taxon>Cytophagia</taxon>
        <taxon>Cytophagales</taxon>
        <taxon>Flectobacillaceae</taxon>
        <taxon>Flectobacillus</taxon>
    </lineage>
</organism>